<proteinExistence type="predicted"/>
<organism evidence="1 2">
    <name type="scientific">Thiorhodovibrio winogradskyi</name>
    <dbReference type="NCBI Taxonomy" id="77007"/>
    <lineage>
        <taxon>Bacteria</taxon>
        <taxon>Pseudomonadati</taxon>
        <taxon>Pseudomonadota</taxon>
        <taxon>Gammaproteobacteria</taxon>
        <taxon>Chromatiales</taxon>
        <taxon>Chromatiaceae</taxon>
        <taxon>Thiorhodovibrio</taxon>
    </lineage>
</organism>
<protein>
    <recommendedName>
        <fullName evidence="3">DUF4926 domain-containing protein</fullName>
    </recommendedName>
</protein>
<name>A0ABZ0S9Z9_9GAMM</name>
<evidence type="ECO:0008006" key="3">
    <source>
        <dbReference type="Google" id="ProtNLM"/>
    </source>
</evidence>
<dbReference type="EMBL" id="CP121472">
    <property type="protein sequence ID" value="WPL17359.1"/>
    <property type="molecule type" value="Genomic_DNA"/>
</dbReference>
<evidence type="ECO:0000313" key="1">
    <source>
        <dbReference type="EMBL" id="WPL17359.1"/>
    </source>
</evidence>
<dbReference type="InterPro" id="IPR032568">
    <property type="entry name" value="DUF4926"/>
</dbReference>
<dbReference type="RefSeq" id="WP_328987869.1">
    <property type="nucleotide sequence ID" value="NZ_CP121472.1"/>
</dbReference>
<sequence>MTNKIQDLDVVALLRDIPEEGLIKGQVGTVVDQLGESAYEVEFCDNNGKAYAMLGILEEDLIVLHYSQAEAA</sequence>
<accession>A0ABZ0S9Z9</accession>
<dbReference type="Proteomes" id="UP001432180">
    <property type="component" value="Chromosome"/>
</dbReference>
<gene>
    <name evidence="1" type="ORF">Thiowin_02366</name>
</gene>
<dbReference type="Pfam" id="PF16277">
    <property type="entry name" value="DUF4926"/>
    <property type="match status" value="1"/>
</dbReference>
<evidence type="ECO:0000313" key="2">
    <source>
        <dbReference type="Proteomes" id="UP001432180"/>
    </source>
</evidence>
<keyword evidence="2" id="KW-1185">Reference proteome</keyword>
<reference evidence="1 2" key="1">
    <citation type="journal article" date="2023" name="Microorganisms">
        <title>Thiorhodovibrio frisius and Trv. litoralis spp. nov., Two Novel Members from a Clade of Fastidious Purple Sulfur Bacteria That Exhibit Unique Red-Shifted Light-Harvesting Capabilities.</title>
        <authorList>
            <person name="Methner A."/>
            <person name="Kuzyk S.B."/>
            <person name="Petersen J."/>
            <person name="Bauer S."/>
            <person name="Brinkmann H."/>
            <person name="Sichau K."/>
            <person name="Wanner G."/>
            <person name="Wolf J."/>
            <person name="Neumann-Schaal M."/>
            <person name="Henke P."/>
            <person name="Tank M."/>
            <person name="Sproer C."/>
            <person name="Bunk B."/>
            <person name="Overmann J."/>
        </authorList>
    </citation>
    <scope>NUCLEOTIDE SEQUENCE [LARGE SCALE GENOMIC DNA]</scope>
    <source>
        <strain evidence="1 2">DSM 6702</strain>
    </source>
</reference>